<dbReference type="CDD" id="cd14251">
    <property type="entry name" value="PL-6"/>
    <property type="match status" value="1"/>
</dbReference>
<keyword evidence="2" id="KW-0456">Lyase</keyword>
<keyword evidence="3" id="KW-1185">Reference proteome</keyword>
<keyword evidence="1" id="KW-0732">Signal</keyword>
<dbReference type="InterPro" id="IPR012334">
    <property type="entry name" value="Pectin_lyas_fold"/>
</dbReference>
<feature type="signal peptide" evidence="1">
    <location>
        <begin position="1"/>
        <end position="20"/>
    </location>
</feature>
<dbReference type="SUPFAM" id="SSF51126">
    <property type="entry name" value="Pectin lyase-like"/>
    <property type="match status" value="1"/>
</dbReference>
<dbReference type="InterPro" id="IPR039513">
    <property type="entry name" value="PL-6"/>
</dbReference>
<dbReference type="SMART" id="SM00710">
    <property type="entry name" value="PbH1"/>
    <property type="match status" value="5"/>
</dbReference>
<proteinExistence type="predicted"/>
<dbReference type="InterPro" id="IPR011050">
    <property type="entry name" value="Pectin_lyase_fold/virulence"/>
</dbReference>
<evidence type="ECO:0000313" key="3">
    <source>
        <dbReference type="Proteomes" id="UP000283255"/>
    </source>
</evidence>
<reference evidence="2 3" key="2">
    <citation type="submission" date="2019-01" db="EMBL/GenBank/DDBJ databases">
        <title>Motilimonas pumilus sp. nov., isolated from the gut of sea cucumber (Apostichopus japonicus).</title>
        <authorList>
            <person name="Wang F.-Q."/>
            <person name="Ren L.-H."/>
            <person name="Lin Y.-W."/>
            <person name="Sun G.-H."/>
            <person name="Du Z.-J."/>
            <person name="Zhao J.-X."/>
            <person name="Liu X.-J."/>
            <person name="Liu L.-J."/>
        </authorList>
    </citation>
    <scope>NUCLEOTIDE SEQUENCE [LARGE SCALE GENOMIC DNA]</scope>
    <source>
        <strain evidence="2 3">PLHSC7-2</strain>
    </source>
</reference>
<gene>
    <name evidence="2" type="ORF">D1Z90_04615</name>
</gene>
<dbReference type="AlphaFoldDB" id="A0A418YI84"/>
<dbReference type="Pfam" id="PF14592">
    <property type="entry name" value="Chondroitinas_B"/>
    <property type="match status" value="1"/>
</dbReference>
<dbReference type="InterPro" id="IPR006626">
    <property type="entry name" value="PbH1"/>
</dbReference>
<evidence type="ECO:0000256" key="1">
    <source>
        <dbReference type="SAM" id="SignalP"/>
    </source>
</evidence>
<protein>
    <submittedName>
        <fullName evidence="2">Alginate lyase</fullName>
    </submittedName>
</protein>
<comment type="caution">
    <text evidence="2">The sequence shown here is derived from an EMBL/GenBank/DDBJ whole genome shotgun (WGS) entry which is preliminary data.</text>
</comment>
<dbReference type="EMBL" id="QZCH01000003">
    <property type="protein sequence ID" value="RJG49931.1"/>
    <property type="molecule type" value="Genomic_DNA"/>
</dbReference>
<dbReference type="GO" id="GO:0016829">
    <property type="term" value="F:lyase activity"/>
    <property type="evidence" value="ECO:0007669"/>
    <property type="project" value="UniProtKB-KW"/>
</dbReference>
<evidence type="ECO:0000313" key="2">
    <source>
        <dbReference type="EMBL" id="RJG49931.1"/>
    </source>
</evidence>
<name>A0A418YI84_9GAMM</name>
<dbReference type="Gene3D" id="2.160.20.10">
    <property type="entry name" value="Single-stranded right-handed beta-helix, Pectin lyase-like"/>
    <property type="match status" value="1"/>
</dbReference>
<accession>A0A418YI84</accession>
<dbReference type="RefSeq" id="WP_119909577.1">
    <property type="nucleotide sequence ID" value="NZ_QZCH01000003.1"/>
</dbReference>
<feature type="chain" id="PRO_5019356948" evidence="1">
    <location>
        <begin position="21"/>
        <end position="511"/>
    </location>
</feature>
<sequence length="511" mass="56910">MMNKLSLIVITALVSQPALALTLEKDQLLHSDRLALVDSSTIKANDRAKTAQLKQQLEHLKAGQTLVIPAGKYQDLGIVEITANNVTVRAEQAGAAWFTGLVQLKVSGDNVVLDGLVFTEGGPAERFGGIRFHGTDNVLKNSTFKDFNHDYVYAPDDKRQEYPKYLWLSIWGKQAQLVNNRFEGKYKRGTLIGVQKDETADNHIIKHNLFYSQKPNQYNEFAIDKAIRYNANSWEAIRIGDSKASQWPSHTLVEENLFVDMDGEREMISLKSGDNIIRGNTIFNSASMISLRHGKNNTVENNVIVGNHKQLTGGMRIYDEDHVIRNNYISGTRGREGAVAGNADVRGGIVINTGIIDSAKGEQLDQNIKGKELNKQWTPKNITISHNTIVDADWGIVHGSQGHRVSLFDNKEVANIFAGNSISFDHNLVKTSHPEQVAVRASEHYPLLNASYEQEMYLGQVIEPKQLKPFMQQGPELKQKNGFSYLLGQGADVTKLKVMTADTVGPDYQIK</sequence>
<dbReference type="OrthoDB" id="6475864at2"/>
<reference evidence="2 3" key="1">
    <citation type="submission" date="2018-09" db="EMBL/GenBank/DDBJ databases">
        <authorList>
            <person name="Wang F."/>
        </authorList>
    </citation>
    <scope>NUCLEOTIDE SEQUENCE [LARGE SCALE GENOMIC DNA]</scope>
    <source>
        <strain evidence="2 3">PLHSC7-2</strain>
    </source>
</reference>
<dbReference type="Proteomes" id="UP000283255">
    <property type="component" value="Unassembled WGS sequence"/>
</dbReference>
<organism evidence="2 3">
    <name type="scientific">Motilimonas pumila</name>
    <dbReference type="NCBI Taxonomy" id="2303987"/>
    <lineage>
        <taxon>Bacteria</taxon>
        <taxon>Pseudomonadati</taxon>
        <taxon>Pseudomonadota</taxon>
        <taxon>Gammaproteobacteria</taxon>
        <taxon>Alteromonadales</taxon>
        <taxon>Alteromonadales genera incertae sedis</taxon>
        <taxon>Motilimonas</taxon>
    </lineage>
</organism>